<accession>A0A0F8YK97</accession>
<feature type="transmembrane region" description="Helical" evidence="1">
    <location>
        <begin position="21"/>
        <end position="46"/>
    </location>
</feature>
<sequence length="87" mass="9221">MTKYKHDTDRIMNKGTVTRRGFLKSGVVTAAAFGLPTVVPGMVFGANAPSKRVTVGLLGCGALAGYYHSRLLGEMEDVRVVAACDAF</sequence>
<dbReference type="PROSITE" id="PS51318">
    <property type="entry name" value="TAT"/>
    <property type="match status" value="1"/>
</dbReference>
<comment type="caution">
    <text evidence="2">The sequence shown here is derived from an EMBL/GenBank/DDBJ whole genome shotgun (WGS) entry which is preliminary data.</text>
</comment>
<protein>
    <submittedName>
        <fullName evidence="2">Uncharacterized protein</fullName>
    </submittedName>
</protein>
<feature type="non-terminal residue" evidence="2">
    <location>
        <position position="87"/>
    </location>
</feature>
<evidence type="ECO:0000313" key="2">
    <source>
        <dbReference type="EMBL" id="KKK54584.1"/>
    </source>
</evidence>
<keyword evidence="1" id="KW-0472">Membrane</keyword>
<dbReference type="Gene3D" id="3.40.50.720">
    <property type="entry name" value="NAD(P)-binding Rossmann-like Domain"/>
    <property type="match status" value="1"/>
</dbReference>
<evidence type="ECO:0000256" key="1">
    <source>
        <dbReference type="SAM" id="Phobius"/>
    </source>
</evidence>
<dbReference type="AlphaFoldDB" id="A0A0F8YK97"/>
<proteinExistence type="predicted"/>
<reference evidence="2" key="1">
    <citation type="journal article" date="2015" name="Nature">
        <title>Complex archaea that bridge the gap between prokaryotes and eukaryotes.</title>
        <authorList>
            <person name="Spang A."/>
            <person name="Saw J.H."/>
            <person name="Jorgensen S.L."/>
            <person name="Zaremba-Niedzwiedzka K."/>
            <person name="Martijn J."/>
            <person name="Lind A.E."/>
            <person name="van Eijk R."/>
            <person name="Schleper C."/>
            <person name="Guy L."/>
            <person name="Ettema T.J."/>
        </authorList>
    </citation>
    <scope>NUCLEOTIDE SEQUENCE</scope>
</reference>
<keyword evidence="1" id="KW-0812">Transmembrane</keyword>
<name>A0A0F8YK97_9ZZZZ</name>
<dbReference type="InterPro" id="IPR006311">
    <property type="entry name" value="TAT_signal"/>
</dbReference>
<dbReference type="EMBL" id="LAZR01065925">
    <property type="protein sequence ID" value="KKK54584.1"/>
    <property type="molecule type" value="Genomic_DNA"/>
</dbReference>
<gene>
    <name evidence="2" type="ORF">LCGC14_3083250</name>
</gene>
<feature type="transmembrane region" description="Helical" evidence="1">
    <location>
        <begin position="52"/>
        <end position="69"/>
    </location>
</feature>
<organism evidence="2">
    <name type="scientific">marine sediment metagenome</name>
    <dbReference type="NCBI Taxonomy" id="412755"/>
    <lineage>
        <taxon>unclassified sequences</taxon>
        <taxon>metagenomes</taxon>
        <taxon>ecological metagenomes</taxon>
    </lineage>
</organism>
<keyword evidence="1" id="KW-1133">Transmembrane helix</keyword>